<dbReference type="InterPro" id="IPR049712">
    <property type="entry name" value="Poly_export"/>
</dbReference>
<proteinExistence type="predicted"/>
<dbReference type="Pfam" id="PF10531">
    <property type="entry name" value="SLBB"/>
    <property type="match status" value="2"/>
</dbReference>
<dbReference type="OrthoDB" id="9815244at2"/>
<feature type="region of interest" description="Disordered" evidence="2">
    <location>
        <begin position="71"/>
        <end position="97"/>
    </location>
</feature>
<dbReference type="Pfam" id="PF02563">
    <property type="entry name" value="Poly_export"/>
    <property type="match status" value="1"/>
</dbReference>
<feature type="domain" description="Polysaccharide export protein N-terminal" evidence="3">
    <location>
        <begin position="152"/>
        <end position="225"/>
    </location>
</feature>
<organism evidence="5 6">
    <name type="scientific">Limnohabitans planktonicus II-D5</name>
    <dbReference type="NCBI Taxonomy" id="1293045"/>
    <lineage>
        <taxon>Bacteria</taxon>
        <taxon>Pseudomonadati</taxon>
        <taxon>Pseudomonadota</taxon>
        <taxon>Betaproteobacteria</taxon>
        <taxon>Burkholderiales</taxon>
        <taxon>Comamonadaceae</taxon>
        <taxon>Limnohabitans</taxon>
    </lineage>
</organism>
<evidence type="ECO:0000259" key="3">
    <source>
        <dbReference type="Pfam" id="PF02563"/>
    </source>
</evidence>
<dbReference type="EMBL" id="LFYT02000003">
    <property type="protein sequence ID" value="PVE44135.1"/>
    <property type="molecule type" value="Genomic_DNA"/>
</dbReference>
<gene>
    <name evidence="5" type="ORF">H663_004080</name>
</gene>
<dbReference type="AlphaFoldDB" id="A0A2T7UHF0"/>
<accession>A0A2T7UHF0</accession>
<dbReference type="InterPro" id="IPR003715">
    <property type="entry name" value="Poly_export_N"/>
</dbReference>
<evidence type="ECO:0000256" key="1">
    <source>
        <dbReference type="ARBA" id="ARBA00022729"/>
    </source>
</evidence>
<dbReference type="STRING" id="1293045.H663_18960"/>
<keyword evidence="6" id="KW-1185">Reference proteome</keyword>
<dbReference type="Proteomes" id="UP000037507">
    <property type="component" value="Unassembled WGS sequence"/>
</dbReference>
<sequence>MKISPPLKSLIQLGLGVLWVAGTAPQALAQRNWATDASYTPAVTVAALAPSAVIPAATGGMLGMEGASARGNGLPGLQSPNAADAARTPGAGFSDMGQGTGPVAVQGLKNDGGPLAVNQFQRFVASASGQALPLYGYNLFNGNNFNSLTNVPVPANYVVGPGDDIDLKLWGSIDTAIRLTVDRNGQITIPKVGPVTVAGIRADQLEKQLKAQVGRVFNNFELNATLGRLRSIQVYVVGQARKPGAYTVSGLSTLISTLFESGGPAATGSMRQIQLVRDGKTITTLDLYAFIHSGKTAADAQLLPGDVIVIPPAGPRVAMLGALDTPAIYELKSPEEPLQAVLGYSGGLNVLTTPHKALVERIDNANSQAPRSVQERSLDAAGLKTTVRNGDMVTLLPIAAQFSNAVTLRGNVAAPLRYSFKPGMRVSDLIPEPAALIQGDYYTRKNSMVQFESGKAISVDRVAGDVKNLLTEINWDYAAIERLDAKEVKTVLIPFNLGKAIKDKDPANNLQLQPGDVVTIFGVNDLPVPIEKRNQFVRLAGEVMVPGVYQIAPGETLPDVVKRAGGLSRNSFLYATVLTRESTRLQQQANLDKATRQLEANIASQSASLAQNASDAEKISQQAQAAAQKALLDRVRNLKASGRISLEMEPTDPVMPALALEDGDSIVIPHKPSFVGVFGAVLSETSFIHKATHTVGDYLEKAGPTREADLEAVLLIRADGSVLANKAQRSWLGFGHGTFLRTPMYPGDSLFVPELVDRRTAYTQFIQGAKDWTQLFYQFGLGAAGLKTLR</sequence>
<reference evidence="5" key="1">
    <citation type="submission" date="2017-04" db="EMBL/GenBank/DDBJ databases">
        <title>Unexpected and diverse lifestyles within the genus Limnohabitans.</title>
        <authorList>
            <person name="Kasalicky V."/>
            <person name="Mehrshad M."/>
            <person name="Andrei S.-A."/>
            <person name="Salcher M."/>
            <person name="Kratochvilova H."/>
            <person name="Simek K."/>
            <person name="Ghai R."/>
        </authorList>
    </citation>
    <scope>NUCLEOTIDE SEQUENCE [LARGE SCALE GENOMIC DNA]</scope>
    <source>
        <strain evidence="5">II-D5</strain>
    </source>
</reference>
<evidence type="ECO:0008006" key="7">
    <source>
        <dbReference type="Google" id="ProtNLM"/>
    </source>
</evidence>
<dbReference type="PANTHER" id="PTHR33619">
    <property type="entry name" value="POLYSACCHARIDE EXPORT PROTEIN GFCE-RELATED"/>
    <property type="match status" value="1"/>
</dbReference>
<feature type="domain" description="Soluble ligand binding" evidence="4">
    <location>
        <begin position="537"/>
        <end position="570"/>
    </location>
</feature>
<name>A0A2T7UHF0_9BURK</name>
<evidence type="ECO:0000313" key="6">
    <source>
        <dbReference type="Proteomes" id="UP000037507"/>
    </source>
</evidence>
<evidence type="ECO:0000313" key="5">
    <source>
        <dbReference type="EMBL" id="PVE44135.1"/>
    </source>
</evidence>
<evidence type="ECO:0000259" key="4">
    <source>
        <dbReference type="Pfam" id="PF10531"/>
    </source>
</evidence>
<evidence type="ECO:0000256" key="2">
    <source>
        <dbReference type="SAM" id="MobiDB-lite"/>
    </source>
</evidence>
<dbReference type="Gene3D" id="3.10.560.10">
    <property type="entry name" value="Outer membrane lipoprotein wza domain like"/>
    <property type="match status" value="4"/>
</dbReference>
<feature type="domain" description="Soluble ligand binding" evidence="4">
    <location>
        <begin position="234"/>
        <end position="281"/>
    </location>
</feature>
<keyword evidence="1" id="KW-0732">Signal</keyword>
<comment type="caution">
    <text evidence="5">The sequence shown here is derived from an EMBL/GenBank/DDBJ whole genome shotgun (WGS) entry which is preliminary data.</text>
</comment>
<protein>
    <recommendedName>
        <fullName evidence="7">Sugar transporter</fullName>
    </recommendedName>
</protein>
<dbReference type="Gene3D" id="3.30.1950.10">
    <property type="entry name" value="wza like domain"/>
    <property type="match status" value="1"/>
</dbReference>
<dbReference type="InterPro" id="IPR019554">
    <property type="entry name" value="Soluble_ligand-bd"/>
</dbReference>
<dbReference type="RefSeq" id="WP_053176299.1">
    <property type="nucleotide sequence ID" value="NZ_LFYT02000003.1"/>
</dbReference>
<dbReference type="GO" id="GO:0015159">
    <property type="term" value="F:polysaccharide transmembrane transporter activity"/>
    <property type="evidence" value="ECO:0007669"/>
    <property type="project" value="InterPro"/>
</dbReference>
<dbReference type="PANTHER" id="PTHR33619:SF3">
    <property type="entry name" value="POLYSACCHARIDE EXPORT PROTEIN GFCE-RELATED"/>
    <property type="match status" value="1"/>
</dbReference>